<evidence type="ECO:0000256" key="3">
    <source>
        <dbReference type="ARBA" id="ARBA00022679"/>
    </source>
</evidence>
<dbReference type="Gene3D" id="1.10.600.10">
    <property type="entry name" value="Farnesyl Diphosphate Synthase"/>
    <property type="match status" value="1"/>
</dbReference>
<name>A0A1C4UFF7_9ACTN</name>
<reference evidence="7 8" key="1">
    <citation type="submission" date="2016-06" db="EMBL/GenBank/DDBJ databases">
        <authorList>
            <person name="Kjaerup R.B."/>
            <person name="Dalgaard T.S."/>
            <person name="Juul-Madsen H.R."/>
        </authorList>
    </citation>
    <scope>NUCLEOTIDE SEQUENCE [LARGE SCALE GENOMIC DNA]</scope>
    <source>
        <strain evidence="7 8">DSM 43821</strain>
    </source>
</reference>
<proteinExistence type="inferred from homology"/>
<dbReference type="EMBL" id="LT607410">
    <property type="protein sequence ID" value="SCE70403.1"/>
    <property type="molecule type" value="Genomic_DNA"/>
</dbReference>
<keyword evidence="3 6" id="KW-0808">Transferase</keyword>
<dbReference type="InterPro" id="IPR008949">
    <property type="entry name" value="Isoprenoid_synthase_dom_sf"/>
</dbReference>
<dbReference type="GO" id="GO:0004659">
    <property type="term" value="F:prenyltransferase activity"/>
    <property type="evidence" value="ECO:0007669"/>
    <property type="project" value="InterPro"/>
</dbReference>
<dbReference type="SFLD" id="SFLDG01017">
    <property type="entry name" value="Polyprenyl_Transferase_Like"/>
    <property type="match status" value="1"/>
</dbReference>
<keyword evidence="5" id="KW-0460">Magnesium</keyword>
<evidence type="ECO:0000256" key="6">
    <source>
        <dbReference type="RuleBase" id="RU004466"/>
    </source>
</evidence>
<organism evidence="7 8">
    <name type="scientific">Micromonospora purpureochromogenes</name>
    <dbReference type="NCBI Taxonomy" id="47872"/>
    <lineage>
        <taxon>Bacteria</taxon>
        <taxon>Bacillati</taxon>
        <taxon>Actinomycetota</taxon>
        <taxon>Actinomycetes</taxon>
        <taxon>Micromonosporales</taxon>
        <taxon>Micromonosporaceae</taxon>
        <taxon>Micromonospora</taxon>
    </lineage>
</organism>
<evidence type="ECO:0000313" key="7">
    <source>
        <dbReference type="EMBL" id="SCE70403.1"/>
    </source>
</evidence>
<dbReference type="SFLD" id="SFLDS00005">
    <property type="entry name" value="Isoprenoid_Synthase_Type_I"/>
    <property type="match status" value="1"/>
</dbReference>
<comment type="cofactor">
    <cofactor evidence="1">
        <name>Mg(2+)</name>
        <dbReference type="ChEBI" id="CHEBI:18420"/>
    </cofactor>
</comment>
<evidence type="ECO:0000256" key="5">
    <source>
        <dbReference type="ARBA" id="ARBA00022842"/>
    </source>
</evidence>
<evidence type="ECO:0000256" key="2">
    <source>
        <dbReference type="ARBA" id="ARBA00006706"/>
    </source>
</evidence>
<dbReference type="Pfam" id="PF00348">
    <property type="entry name" value="polyprenyl_synt"/>
    <property type="match status" value="1"/>
</dbReference>
<dbReference type="SUPFAM" id="SSF48576">
    <property type="entry name" value="Terpenoid synthases"/>
    <property type="match status" value="1"/>
</dbReference>
<gene>
    <name evidence="7" type="ORF">GA0074696_0331</name>
</gene>
<dbReference type="CDD" id="cd00685">
    <property type="entry name" value="Trans_IPPS_HT"/>
    <property type="match status" value="1"/>
</dbReference>
<dbReference type="Proteomes" id="UP000198228">
    <property type="component" value="Chromosome I"/>
</dbReference>
<accession>A0A1C4UFF7</accession>
<dbReference type="PROSITE" id="PS00723">
    <property type="entry name" value="POLYPRENYL_SYNTHASE_1"/>
    <property type="match status" value="1"/>
</dbReference>
<keyword evidence="4" id="KW-0479">Metal-binding</keyword>
<dbReference type="GO" id="GO:0046872">
    <property type="term" value="F:metal ion binding"/>
    <property type="evidence" value="ECO:0007669"/>
    <property type="project" value="UniProtKB-KW"/>
</dbReference>
<dbReference type="GO" id="GO:0008299">
    <property type="term" value="P:isoprenoid biosynthetic process"/>
    <property type="evidence" value="ECO:0007669"/>
    <property type="project" value="InterPro"/>
</dbReference>
<sequence length="388" mass="40914">MLADMANDAVAGNALRVAPAQPGATDDPVRRVLAAFTKELVKGVDDTLAAFLATEVDSLTEIDAAMGGFAATARDSVLAGGKRVRPTFAYWGWRGVVGGAEPLPTVLPAFAALELLHTFALVHDDVMDASDTRRGRPTAHRAATARHVAAGYAGDPARFGEAVAVLVGDLCLVWADRLLSHATVAPAQLFEVRRCYDQMRIETVAGQYLDVLGENDPANWSVDRALRVARYKTASYTVQRPLLFGACLAGVAADTPLIAAYTRYGLAVGEAFQLCDDLLGVYGDPATTGKPAGDDLRTGKPTALLMLARQLATPGQRRALERAGPVTGARDVARLAELVADTGAVSRVERMISDRVSEALTALDTASIDETARTALTGLATAATMRRA</sequence>
<dbReference type="PANTHER" id="PTHR12001">
    <property type="entry name" value="GERANYLGERANYL PYROPHOSPHATE SYNTHASE"/>
    <property type="match status" value="1"/>
</dbReference>
<dbReference type="PANTHER" id="PTHR12001:SF85">
    <property type="entry name" value="SHORT CHAIN ISOPRENYL DIPHOSPHATE SYNTHASE"/>
    <property type="match status" value="1"/>
</dbReference>
<protein>
    <submittedName>
        <fullName evidence="7">Geranylgeranyl diphosphate synthase, type I</fullName>
    </submittedName>
</protein>
<evidence type="ECO:0000313" key="8">
    <source>
        <dbReference type="Proteomes" id="UP000198228"/>
    </source>
</evidence>
<dbReference type="PROSITE" id="PS00444">
    <property type="entry name" value="POLYPRENYL_SYNTHASE_2"/>
    <property type="match status" value="1"/>
</dbReference>
<comment type="similarity">
    <text evidence="2 6">Belongs to the FPP/GGPP synthase family.</text>
</comment>
<evidence type="ECO:0000256" key="1">
    <source>
        <dbReference type="ARBA" id="ARBA00001946"/>
    </source>
</evidence>
<dbReference type="AlphaFoldDB" id="A0A1C4UFF7"/>
<dbReference type="InterPro" id="IPR033749">
    <property type="entry name" value="Polyprenyl_synt_CS"/>
</dbReference>
<evidence type="ECO:0000256" key="4">
    <source>
        <dbReference type="ARBA" id="ARBA00022723"/>
    </source>
</evidence>
<dbReference type="InterPro" id="IPR000092">
    <property type="entry name" value="Polyprenyl_synt"/>
</dbReference>